<dbReference type="InterPro" id="IPR027417">
    <property type="entry name" value="P-loop_NTPase"/>
</dbReference>
<comment type="caution">
    <text evidence="2">The sequence shown here is derived from an EMBL/GenBank/DDBJ whole genome shotgun (WGS) entry which is preliminary data.</text>
</comment>
<dbReference type="AlphaFoldDB" id="A0A4Q9HD08"/>
<protein>
    <submittedName>
        <fullName evidence="2">TraG family conjugative transposon ATPase</fullName>
    </submittedName>
</protein>
<sequence length="814" mass="92104">MKTKNSTFELPYAGIINQAGYDLLYSDRGDFSLVIKMSNPVLQYAADASEYQDFHLLVVNIIKILGEGHIIQKQDIFSMGTFQAKLQEEFLQQSYDSHFSGRRYSVIDTYLTLTRLIKAGRFYVYEATAQADFISRVSKVIDLMDQSGLSPVLLKGQQIQLFAKRILAMDFSSPHVSLENILAGDTHLELGEQRIKSISLVDIDSIDLPSRLGTYQEKTDGKAFSAFPMDNLSFLHHVPAYQCMIYNQLIEIPSQASTLGRLGLKRRRHAGLPGPANQMCLEDIDQLLVEVARENQLLINAHYNLVVCAGHADLSKAVNFVEASLFQMGIIPSKNAYNQLELFSSALPGNGISLKGYDWFLLSCEAAVCLIFKERLQESEQSDFLIRFTDRRGIPLGIDPADLPMRSGRIANRSKFVLGGSGSGKSFFMNALIEQYMRYNMDVVIVDTGHSYSGLCAYFNGSYLTYSEQHPITMNPFAISGAEYNLEKKDFIKTLIALLLRGSEGEISQIEDTVISSVVSAYYTDHFSGREGEGTLCFDSFYHYSCEKIAQIRKDERISFDLDEYRYVLKKFCSGEEFGLLLNQQVDSSLFSQRFIVFEIDAIREHKVLFPIVTLIIMDVFLQKMRHRNHQRKAIILEEAWKAIASPLMASYLLYMYKTVRKFWGEAIVVTQELGDIIGNAIIKDSIISNSDTICLLDQGKFKENYAQIASLLSLSETEQKKIFTINRLDNHQGRARFKEVYIRRGMTGEVYGVEVSIRQYITFSTEKPEKQALEYYISRMGSYQKGLDAFIADLESSGLSLEGFVAYINSSST</sequence>
<proteinExistence type="predicted"/>
<accession>A0A4Q9HD08</accession>
<organism evidence="2 3">
    <name type="scientific">Pedobacter kyonggii</name>
    <dbReference type="NCBI Taxonomy" id="1926871"/>
    <lineage>
        <taxon>Bacteria</taxon>
        <taxon>Pseudomonadati</taxon>
        <taxon>Bacteroidota</taxon>
        <taxon>Sphingobacteriia</taxon>
        <taxon>Sphingobacteriales</taxon>
        <taxon>Sphingobacteriaceae</taxon>
        <taxon>Pedobacter</taxon>
    </lineage>
</organism>
<dbReference type="EMBL" id="SIXF01000009">
    <property type="protein sequence ID" value="TBO42221.1"/>
    <property type="molecule type" value="Genomic_DNA"/>
</dbReference>
<dbReference type="PANTHER" id="PTHR38467:SF1">
    <property type="entry name" value="CONJUGATIVE TRANSFER: ASSEMBLY"/>
    <property type="match status" value="1"/>
</dbReference>
<gene>
    <name evidence="2" type="primary">traG</name>
    <name evidence="2" type="ORF">EYS08_11890</name>
</gene>
<dbReference type="NCBIfam" id="TIGR03783">
    <property type="entry name" value="Bac_Flav_CT_G"/>
    <property type="match status" value="1"/>
</dbReference>
<dbReference type="Proteomes" id="UP000291819">
    <property type="component" value="Unassembled WGS sequence"/>
</dbReference>
<evidence type="ECO:0000313" key="3">
    <source>
        <dbReference type="Proteomes" id="UP000291819"/>
    </source>
</evidence>
<keyword evidence="3" id="KW-1185">Reference proteome</keyword>
<dbReference type="RefSeq" id="WP_131030240.1">
    <property type="nucleotide sequence ID" value="NZ_SIXF01000009.1"/>
</dbReference>
<name>A0A4Q9HD08_9SPHI</name>
<dbReference type="InterPro" id="IPR053155">
    <property type="entry name" value="F-pilin_assembly_TraC"/>
</dbReference>
<dbReference type="Pfam" id="PF19044">
    <property type="entry name" value="P-loop_TraG"/>
    <property type="match status" value="1"/>
</dbReference>
<dbReference type="OrthoDB" id="596266at2"/>
<evidence type="ECO:0000259" key="1">
    <source>
        <dbReference type="Pfam" id="PF19044"/>
    </source>
</evidence>
<dbReference type="InterPro" id="IPR043964">
    <property type="entry name" value="P-loop_TraG"/>
</dbReference>
<reference evidence="2 3" key="1">
    <citation type="submission" date="2019-02" db="EMBL/GenBank/DDBJ databases">
        <title>Pedobacter kyonggii whole genome sequence analysis.</title>
        <authorList>
            <person name="Dahal R.H."/>
        </authorList>
    </citation>
    <scope>NUCLEOTIDE SEQUENCE [LARGE SCALE GENOMIC DNA]</scope>
    <source>
        <strain evidence="2 3">K-4-11-1</strain>
    </source>
</reference>
<dbReference type="PANTHER" id="PTHR38467">
    <property type="match status" value="1"/>
</dbReference>
<dbReference type="SUPFAM" id="SSF52540">
    <property type="entry name" value="P-loop containing nucleoside triphosphate hydrolases"/>
    <property type="match status" value="1"/>
</dbReference>
<dbReference type="InterPro" id="IPR022509">
    <property type="entry name" value="Conjugation_ATPase_TraG"/>
</dbReference>
<feature type="domain" description="TraG P-loop" evidence="1">
    <location>
        <begin position="386"/>
        <end position="793"/>
    </location>
</feature>
<evidence type="ECO:0000313" key="2">
    <source>
        <dbReference type="EMBL" id="TBO42221.1"/>
    </source>
</evidence>
<dbReference type="Gene3D" id="3.40.50.300">
    <property type="entry name" value="P-loop containing nucleotide triphosphate hydrolases"/>
    <property type="match status" value="1"/>
</dbReference>
<dbReference type="Gene3D" id="1.10.8.730">
    <property type="match status" value="1"/>
</dbReference>